<name>A0A7W9TMD0_CASDE</name>
<dbReference type="SUPFAM" id="SSF52266">
    <property type="entry name" value="SGNH hydrolase"/>
    <property type="match status" value="1"/>
</dbReference>
<organism evidence="1 2">
    <name type="scientific">Castellaniella defragrans</name>
    <name type="common">Alcaligenes defragrans</name>
    <dbReference type="NCBI Taxonomy" id="75697"/>
    <lineage>
        <taxon>Bacteria</taxon>
        <taxon>Pseudomonadati</taxon>
        <taxon>Pseudomonadota</taxon>
        <taxon>Betaproteobacteria</taxon>
        <taxon>Burkholderiales</taxon>
        <taxon>Alcaligenaceae</taxon>
        <taxon>Castellaniella</taxon>
    </lineage>
</organism>
<dbReference type="GO" id="GO:0016788">
    <property type="term" value="F:hydrolase activity, acting on ester bonds"/>
    <property type="evidence" value="ECO:0007669"/>
    <property type="project" value="UniProtKB-ARBA"/>
</dbReference>
<evidence type="ECO:0000313" key="2">
    <source>
        <dbReference type="Proteomes" id="UP000541136"/>
    </source>
</evidence>
<sequence length="221" mass="24272">MAVTAALAGLSFLIIGESHMLYKFPDFLHQDLYAQGAAHVHTIGACGASAGDWIKPRTVDCGAEKKDKEPTKAYGPTMRTQPIRQLLDADKPDVIVVIIGDTMGSYANELFPKAWAWQSITSLTKAIAASKTTCVWVGPAWGQPGGKYDKKNDRVERAVQFLSRNVAPCTYVNSLDFAKPGQWRTFDGQHFKDEGYEAWSKAIVGAIGALPSIRQLEQRKK</sequence>
<dbReference type="Proteomes" id="UP000541136">
    <property type="component" value="Unassembled WGS sequence"/>
</dbReference>
<dbReference type="CDD" id="cd00229">
    <property type="entry name" value="SGNH_hydrolase"/>
    <property type="match status" value="1"/>
</dbReference>
<dbReference type="AlphaFoldDB" id="A0A7W9TMD0"/>
<dbReference type="Gene3D" id="3.40.50.1110">
    <property type="entry name" value="SGNH hydrolase"/>
    <property type="match status" value="1"/>
</dbReference>
<dbReference type="EMBL" id="JACHIB010000006">
    <property type="protein sequence ID" value="MBB6083304.1"/>
    <property type="molecule type" value="Genomic_DNA"/>
</dbReference>
<reference evidence="1 2" key="1">
    <citation type="submission" date="2020-08" db="EMBL/GenBank/DDBJ databases">
        <title>Genomic Encyclopedia of Type Strains, Phase IV (KMG-IV): sequencing the most valuable type-strain genomes for metagenomic binning, comparative biology and taxonomic classification.</title>
        <authorList>
            <person name="Goeker M."/>
        </authorList>
    </citation>
    <scope>NUCLEOTIDE SEQUENCE [LARGE SCALE GENOMIC DNA]</scope>
    <source>
        <strain evidence="1 2">DSM 12141</strain>
    </source>
</reference>
<gene>
    <name evidence="1" type="ORF">HNR28_001341</name>
</gene>
<protein>
    <recommendedName>
        <fullName evidence="3">SGNH/GDSL hydrolase family protein</fullName>
    </recommendedName>
</protein>
<dbReference type="RefSeq" id="WP_043684151.1">
    <property type="nucleotide sequence ID" value="NZ_JACHIB010000006.1"/>
</dbReference>
<dbReference type="InterPro" id="IPR036514">
    <property type="entry name" value="SGNH_hydro_sf"/>
</dbReference>
<evidence type="ECO:0000313" key="1">
    <source>
        <dbReference type="EMBL" id="MBB6083304.1"/>
    </source>
</evidence>
<evidence type="ECO:0008006" key="3">
    <source>
        <dbReference type="Google" id="ProtNLM"/>
    </source>
</evidence>
<comment type="caution">
    <text evidence="1">The sequence shown here is derived from an EMBL/GenBank/DDBJ whole genome shotgun (WGS) entry which is preliminary data.</text>
</comment>
<proteinExistence type="predicted"/>
<accession>A0A7W9TMD0</accession>